<dbReference type="Pfam" id="PF00551">
    <property type="entry name" value="Formyl_trans_N"/>
    <property type="match status" value="1"/>
</dbReference>
<feature type="domain" description="Formyl transferase N-terminal" evidence="1">
    <location>
        <begin position="42"/>
        <end position="129"/>
    </location>
</feature>
<proteinExistence type="predicted"/>
<protein>
    <submittedName>
        <fullName evidence="3">Methionyl-tRNA formyltransferase</fullName>
    </submittedName>
</protein>
<organism evidence="3 4">
    <name type="scientific">Bacteroides uniformis</name>
    <dbReference type="NCBI Taxonomy" id="820"/>
    <lineage>
        <taxon>Bacteria</taxon>
        <taxon>Pseudomonadati</taxon>
        <taxon>Bacteroidota</taxon>
        <taxon>Bacteroidia</taxon>
        <taxon>Bacteroidales</taxon>
        <taxon>Bacteroidaceae</taxon>
        <taxon>Bacteroides</taxon>
    </lineage>
</organism>
<dbReference type="Proteomes" id="UP000285283">
    <property type="component" value="Unassembled WGS sequence"/>
</dbReference>
<dbReference type="CDD" id="cd08369">
    <property type="entry name" value="FMT_core"/>
    <property type="match status" value="1"/>
</dbReference>
<dbReference type="InterPro" id="IPR036477">
    <property type="entry name" value="Formyl_transf_N_sf"/>
</dbReference>
<dbReference type="GO" id="GO:0004479">
    <property type="term" value="F:methionyl-tRNA formyltransferase activity"/>
    <property type="evidence" value="ECO:0007669"/>
    <property type="project" value="TreeGrafter"/>
</dbReference>
<name>A0A412JKR1_BACUN</name>
<evidence type="ECO:0000259" key="2">
    <source>
        <dbReference type="Pfam" id="PF02911"/>
    </source>
</evidence>
<dbReference type="InterPro" id="IPR011034">
    <property type="entry name" value="Formyl_transferase-like_C_sf"/>
</dbReference>
<evidence type="ECO:0000259" key="1">
    <source>
        <dbReference type="Pfam" id="PF00551"/>
    </source>
</evidence>
<feature type="domain" description="Formyl transferase C-terminal" evidence="2">
    <location>
        <begin position="167"/>
        <end position="247"/>
    </location>
</feature>
<dbReference type="InterPro" id="IPR002376">
    <property type="entry name" value="Formyl_transf_N"/>
</dbReference>
<dbReference type="EMBL" id="QRVP01000016">
    <property type="protein sequence ID" value="RGS52924.1"/>
    <property type="molecule type" value="Genomic_DNA"/>
</dbReference>
<dbReference type="InterPro" id="IPR005793">
    <property type="entry name" value="Formyl_trans_C"/>
</dbReference>
<accession>A0A412JKR1</accession>
<dbReference type="GO" id="GO:0005829">
    <property type="term" value="C:cytosol"/>
    <property type="evidence" value="ECO:0007669"/>
    <property type="project" value="TreeGrafter"/>
</dbReference>
<evidence type="ECO:0000313" key="4">
    <source>
        <dbReference type="Proteomes" id="UP000285283"/>
    </source>
</evidence>
<evidence type="ECO:0000313" key="3">
    <source>
        <dbReference type="EMBL" id="RGS52924.1"/>
    </source>
</evidence>
<dbReference type="PANTHER" id="PTHR11138">
    <property type="entry name" value="METHIONYL-TRNA FORMYLTRANSFERASE"/>
    <property type="match status" value="1"/>
</dbReference>
<dbReference type="PANTHER" id="PTHR11138:SF5">
    <property type="entry name" value="METHIONYL-TRNA FORMYLTRANSFERASE, MITOCHONDRIAL"/>
    <property type="match status" value="1"/>
</dbReference>
<sequence length="263" mass="29831">MLTDSHSDGIVGYCEQQSLKCFKGNPRCLKASNWLDDQLIRFDYLLSINYLFILEEDILERAHVAVNFHGSLLPKYRGRTPHVWAIINGEKECGITAHLMSAECDDGDIVKQIHIQIEYEDTGATILEKYNGIYPNLVDEIVTLMEIGNISTTKQDITKATYYGKRTPEDGGINWDWQKERIRNWVRAQVRPYPGAFSHIGSEKITIHKVSYSDYGFIDITPNGSVLAVIESKPIVKTQNGAIVLEDYEYVGTIKEGQILKTI</sequence>
<gene>
    <name evidence="3" type="ORF">DWX87_15285</name>
</gene>
<dbReference type="Gene3D" id="3.40.50.12230">
    <property type="match status" value="1"/>
</dbReference>
<reference evidence="3 4" key="1">
    <citation type="submission" date="2018-08" db="EMBL/GenBank/DDBJ databases">
        <title>A genome reference for cultivated species of the human gut microbiota.</title>
        <authorList>
            <person name="Zou Y."/>
            <person name="Xue W."/>
            <person name="Luo G."/>
        </authorList>
    </citation>
    <scope>NUCLEOTIDE SEQUENCE [LARGE SCALE GENOMIC DNA]</scope>
    <source>
        <strain evidence="3 4">AF21-53</strain>
    </source>
</reference>
<dbReference type="SUPFAM" id="SSF50486">
    <property type="entry name" value="FMT C-terminal domain-like"/>
    <property type="match status" value="1"/>
</dbReference>
<dbReference type="Pfam" id="PF02911">
    <property type="entry name" value="Formyl_trans_C"/>
    <property type="match status" value="1"/>
</dbReference>
<dbReference type="AlphaFoldDB" id="A0A412JKR1"/>
<comment type="caution">
    <text evidence="3">The sequence shown here is derived from an EMBL/GenBank/DDBJ whole genome shotgun (WGS) entry which is preliminary data.</text>
</comment>
<keyword evidence="3" id="KW-0808">Transferase</keyword>
<dbReference type="SUPFAM" id="SSF53328">
    <property type="entry name" value="Formyltransferase"/>
    <property type="match status" value="1"/>
</dbReference>